<keyword evidence="2" id="KW-0378">Hydrolase</keyword>
<dbReference type="EMBL" id="CP101808">
    <property type="protein sequence ID" value="UUD37227.1"/>
    <property type="molecule type" value="Genomic_DNA"/>
</dbReference>
<comment type="similarity">
    <text evidence="3">Belongs to the metallo-dependent hydrolases superfamily. Phosphotriesterase family.</text>
</comment>
<evidence type="ECO:0000313" key="4">
    <source>
        <dbReference type="EMBL" id="UUD37227.1"/>
    </source>
</evidence>
<gene>
    <name evidence="4" type="ORF">NPA09_01480</name>
</gene>
<dbReference type="Gene3D" id="3.20.20.140">
    <property type="entry name" value="Metal-dependent hydrolases"/>
    <property type="match status" value="1"/>
</dbReference>
<protein>
    <submittedName>
        <fullName evidence="4">Phosphotriesterase</fullName>
    </submittedName>
</protein>
<dbReference type="PANTHER" id="PTHR10819:SF3">
    <property type="entry name" value="PHOSPHOTRIESTERASE-RELATED PROTEIN"/>
    <property type="match status" value="1"/>
</dbReference>
<dbReference type="SUPFAM" id="SSF51556">
    <property type="entry name" value="Metallo-dependent hydrolases"/>
    <property type="match status" value="1"/>
</dbReference>
<keyword evidence="5" id="KW-1185">Reference proteome</keyword>
<evidence type="ECO:0000256" key="1">
    <source>
        <dbReference type="ARBA" id="ARBA00022723"/>
    </source>
</evidence>
<name>A0ABY5J1U6_9BACT</name>
<dbReference type="InterPro" id="IPR054957">
    <property type="entry name" value="PhFuoseLconase"/>
</dbReference>
<dbReference type="InterPro" id="IPR032466">
    <property type="entry name" value="Metal_Hydrolase"/>
</dbReference>
<dbReference type="Pfam" id="PF02126">
    <property type="entry name" value="PTE"/>
    <property type="match status" value="1"/>
</dbReference>
<evidence type="ECO:0000313" key="5">
    <source>
        <dbReference type="Proteomes" id="UP001059576"/>
    </source>
</evidence>
<reference evidence="4" key="1">
    <citation type="submission" date="2022-07" db="EMBL/GenBank/DDBJ databases">
        <title>Complete genome of Mycoplasma equigenitalium type strain T37.</title>
        <authorList>
            <person name="Spergser J."/>
        </authorList>
    </citation>
    <scope>NUCLEOTIDE SEQUENCE</scope>
    <source>
        <strain evidence="4">T37</strain>
    </source>
</reference>
<dbReference type="PIRSF" id="PIRSF016839">
    <property type="entry name" value="PhP"/>
    <property type="match status" value="1"/>
</dbReference>
<dbReference type="RefSeq" id="WP_129721925.1">
    <property type="nucleotide sequence ID" value="NZ_CP101808.1"/>
</dbReference>
<feature type="modified residue" description="N6-carboxylysine" evidence="3">
    <location>
        <position position="154"/>
    </location>
</feature>
<evidence type="ECO:0000256" key="3">
    <source>
        <dbReference type="PROSITE-ProRule" id="PRU00679"/>
    </source>
</evidence>
<dbReference type="NCBIfam" id="NF045706">
    <property type="entry name" value="PhFuoseLconase"/>
    <property type="match status" value="1"/>
</dbReference>
<proteinExistence type="inferred from homology"/>
<accession>A0ABY5J1U6</accession>
<organism evidence="4 5">
    <name type="scientific">Mycoplasmopsis equigenitalium</name>
    <dbReference type="NCBI Taxonomy" id="114883"/>
    <lineage>
        <taxon>Bacteria</taxon>
        <taxon>Bacillati</taxon>
        <taxon>Mycoplasmatota</taxon>
        <taxon>Mycoplasmoidales</taxon>
        <taxon>Metamycoplasmataceae</taxon>
        <taxon>Mycoplasmopsis</taxon>
    </lineage>
</organism>
<dbReference type="PANTHER" id="PTHR10819">
    <property type="entry name" value="PHOSPHOTRIESTERASE-RELATED"/>
    <property type="match status" value="1"/>
</dbReference>
<dbReference type="Proteomes" id="UP001059576">
    <property type="component" value="Chromosome"/>
</dbReference>
<keyword evidence="1" id="KW-0479">Metal-binding</keyword>
<sequence>MSKKFVRTVLGDVPADSIGITDCHDHLIKNGGPEMEEHIDFLMLSTDAAVKELIEYAKHNGKTMVTMDPPNVGRDVIRMLEIANHKDIKGKINIVMSTGFHKAKFYDKYCSWLACVPTDEIVKMTVAEIEEGMDEYNYNGPVVKRSKAKAGIIKAGTGYAAIDRLELKALEIAARTSILTGCPILVHTQLGTMALEVAQHLIGFGANPDKIQLSHLNKNPDKYYYEKIIKETGVTICFDGPDRVKYYPDSTLAENIKYLVDKGLQKHITLALDAGRILYQRNYGLTKGKETFGFAYLFERFIPLLKQVGVSDEAIKDILVNNPARVLAFDEPRKWEPKKVSKEVLELKKELKLD</sequence>
<dbReference type="InterPro" id="IPR001559">
    <property type="entry name" value="Phosphotriesterase"/>
</dbReference>
<dbReference type="PROSITE" id="PS51347">
    <property type="entry name" value="PHOSPHOTRIESTERASE_2"/>
    <property type="match status" value="1"/>
</dbReference>
<evidence type="ECO:0000256" key="2">
    <source>
        <dbReference type="ARBA" id="ARBA00022801"/>
    </source>
</evidence>